<evidence type="ECO:0000256" key="1">
    <source>
        <dbReference type="ARBA" id="ARBA00001917"/>
    </source>
</evidence>
<dbReference type="GO" id="GO:0003959">
    <property type="term" value="F:NADPH dehydrogenase activity"/>
    <property type="evidence" value="ECO:0007669"/>
    <property type="project" value="InterPro"/>
</dbReference>
<dbReference type="Proteomes" id="UP000440096">
    <property type="component" value="Unassembled WGS sequence"/>
</dbReference>
<proteinExistence type="predicted"/>
<comment type="caution">
    <text evidence="7">The sequence shown here is derived from an EMBL/GenBank/DDBJ whole genome shotgun (WGS) entry which is preliminary data.</text>
</comment>
<dbReference type="InterPro" id="IPR013785">
    <property type="entry name" value="Aldolase_TIM"/>
</dbReference>
<dbReference type="GO" id="GO:0050661">
    <property type="term" value="F:NADP binding"/>
    <property type="evidence" value="ECO:0007669"/>
    <property type="project" value="InterPro"/>
</dbReference>
<protein>
    <submittedName>
        <fullName evidence="7">NADH:flavin oxidoreductase/NADH oxidase</fullName>
    </submittedName>
</protein>
<evidence type="ECO:0000259" key="6">
    <source>
        <dbReference type="Pfam" id="PF00724"/>
    </source>
</evidence>
<sequence length="121" mass="12919">MTTAWSALRLRELTIPNRVWLSPMCQYSADDGTPTDWHLAHYGSRAAGGVGMVVVECTGVAPDMRTTARDLGLYTGDQVAGHHRLAAAIRSIGSIPAVQLGVAGRKSSHGAPWDNARPRTP</sequence>
<dbReference type="Pfam" id="PF00724">
    <property type="entry name" value="Oxidored_FMN"/>
    <property type="match status" value="1"/>
</dbReference>
<reference evidence="7 8" key="1">
    <citation type="submission" date="2019-11" db="EMBL/GenBank/DDBJ databases">
        <title>Draft genome of Amycolatopsis RM579.</title>
        <authorList>
            <person name="Duangmal K."/>
            <person name="Mingma R."/>
        </authorList>
    </citation>
    <scope>NUCLEOTIDE SEQUENCE [LARGE SCALE GENOMIC DNA]</scope>
    <source>
        <strain evidence="7 8">RM579</strain>
    </source>
</reference>
<feature type="domain" description="NADH:flavin oxidoreductase/NADH oxidase N-terminal" evidence="6">
    <location>
        <begin position="9"/>
        <end position="108"/>
    </location>
</feature>
<dbReference type="Gene3D" id="3.20.20.70">
    <property type="entry name" value="Aldolase class I"/>
    <property type="match status" value="1"/>
</dbReference>
<keyword evidence="4" id="KW-0521">NADP</keyword>
<feature type="non-terminal residue" evidence="7">
    <location>
        <position position="121"/>
    </location>
</feature>
<evidence type="ECO:0000256" key="2">
    <source>
        <dbReference type="ARBA" id="ARBA00022630"/>
    </source>
</evidence>
<keyword evidence="3" id="KW-0288">FMN</keyword>
<evidence type="ECO:0000256" key="4">
    <source>
        <dbReference type="ARBA" id="ARBA00022857"/>
    </source>
</evidence>
<dbReference type="PANTHER" id="PTHR43303">
    <property type="entry name" value="NADPH DEHYDROGENASE C23G7.10C-RELATED"/>
    <property type="match status" value="1"/>
</dbReference>
<evidence type="ECO:0000256" key="3">
    <source>
        <dbReference type="ARBA" id="ARBA00022643"/>
    </source>
</evidence>
<keyword evidence="2" id="KW-0285">Flavoprotein</keyword>
<dbReference type="PANTHER" id="PTHR43303:SF4">
    <property type="entry name" value="NADPH DEHYDROGENASE C23G7.10C-RELATED"/>
    <property type="match status" value="1"/>
</dbReference>
<dbReference type="EMBL" id="WMBA01000012">
    <property type="protein sequence ID" value="MTD54406.1"/>
    <property type="molecule type" value="Genomic_DNA"/>
</dbReference>
<dbReference type="GO" id="GO:0010181">
    <property type="term" value="F:FMN binding"/>
    <property type="evidence" value="ECO:0007669"/>
    <property type="project" value="InterPro"/>
</dbReference>
<organism evidence="7 8">
    <name type="scientific">Amycolatopsis pithecellobii</name>
    <dbReference type="NCBI Taxonomy" id="664692"/>
    <lineage>
        <taxon>Bacteria</taxon>
        <taxon>Bacillati</taxon>
        <taxon>Actinomycetota</taxon>
        <taxon>Actinomycetes</taxon>
        <taxon>Pseudonocardiales</taxon>
        <taxon>Pseudonocardiaceae</taxon>
        <taxon>Amycolatopsis</taxon>
    </lineage>
</organism>
<evidence type="ECO:0000313" key="8">
    <source>
        <dbReference type="Proteomes" id="UP000440096"/>
    </source>
</evidence>
<evidence type="ECO:0000313" key="7">
    <source>
        <dbReference type="EMBL" id="MTD54406.1"/>
    </source>
</evidence>
<name>A0A6N7Z4Z8_9PSEU</name>
<evidence type="ECO:0000256" key="5">
    <source>
        <dbReference type="ARBA" id="ARBA00023002"/>
    </source>
</evidence>
<dbReference type="AlphaFoldDB" id="A0A6N7Z4Z8"/>
<keyword evidence="8" id="KW-1185">Reference proteome</keyword>
<accession>A0A6N7Z4Z8</accession>
<dbReference type="InterPro" id="IPR001155">
    <property type="entry name" value="OxRdtase_FMN_N"/>
</dbReference>
<gene>
    <name evidence="7" type="ORF">GKO32_10530</name>
</gene>
<keyword evidence="5" id="KW-0560">Oxidoreductase</keyword>
<dbReference type="SUPFAM" id="SSF51395">
    <property type="entry name" value="FMN-linked oxidoreductases"/>
    <property type="match status" value="1"/>
</dbReference>
<dbReference type="InterPro" id="IPR044152">
    <property type="entry name" value="YqjM-like"/>
</dbReference>
<comment type="cofactor">
    <cofactor evidence="1">
        <name>FMN</name>
        <dbReference type="ChEBI" id="CHEBI:58210"/>
    </cofactor>
</comment>